<dbReference type="VEuPathDB" id="FungiDB:PTTG_04591"/>
<keyword evidence="1" id="KW-0812">Transmembrane</keyword>
<evidence type="ECO:0000313" key="2">
    <source>
        <dbReference type="EMBL" id="OAV99323.1"/>
    </source>
</evidence>
<protein>
    <submittedName>
        <fullName evidence="2 3">Uncharacterized protein</fullName>
    </submittedName>
</protein>
<reference evidence="2" key="2">
    <citation type="submission" date="2016-05" db="EMBL/GenBank/DDBJ databases">
        <title>Comparative analysis highlights variable genome content of wheat rusts and divergence of the mating loci.</title>
        <authorList>
            <person name="Cuomo C.A."/>
            <person name="Bakkeren G."/>
            <person name="Szabo L."/>
            <person name="Khalil H."/>
            <person name="Joly D."/>
            <person name="Goldberg J."/>
            <person name="Young S."/>
            <person name="Zeng Q."/>
            <person name="Fellers J."/>
        </authorList>
    </citation>
    <scope>NUCLEOTIDE SEQUENCE [LARGE SCALE GENOMIC DNA]</scope>
    <source>
        <strain evidence="2">1-1 BBBD Race 1</strain>
    </source>
</reference>
<dbReference type="Proteomes" id="UP000005240">
    <property type="component" value="Unassembled WGS sequence"/>
</dbReference>
<sequence>MLAGRLRYNLGCRAIARPRRLQFGQSRTYALETREERQILASIEGGLKSGPAEPMPEDAKGQAISAFRRIGLVLRAVVYGGLGLGVAGTLGFFGLHLWVEHLELAPGRHDDGRASTVGRQDDDYGWEEQSEGWGGGHLVKGTDPSLGWSIRALIRAAWVAQNWQSGQQAVAADQLPEGRLVDAAYALSESRLQQAILMAKQAGFKLEDRTLVELQLRLAHICERINTPPSLMKAYEIYSQLWKSCVDLSARFDPSVDSRDWEARQAIRIADQLGQLGLKIAALERQAEGSRAEFYQQAAENYLVWAISRGLGIGSSLDHSADLQSTSAQSKAPKGSTWSTFFGQHAREPAGQNDFCAANSAVEAHLAPITDRLSLLSGLPMPSEPAFKPGQLRLTISSLMNLAVHLVSVDMQKAFAIQDLIHRFVSAAVEEARESLRDGSADAKLHYHWLSSRAALSAVYLSEIGQAIKQMPDQEIIDRCRKALEIADSTIASLETEAGSNAVFQPGITRSLSGRLSEQLESLKRDVRLTGAMGATFLGLKYETCPSRAALAQSPRLHTAFNWCYRAQPDAHNGCQLARLFFQRAVDYSLGTSGDQSRHKQPLVLLNPLNENLRHLSRIDDLSKNT</sequence>
<dbReference type="EMBL" id="ADAS02000003">
    <property type="protein sequence ID" value="OAV99323.1"/>
    <property type="molecule type" value="Genomic_DNA"/>
</dbReference>
<dbReference type="OrthoDB" id="2524554at2759"/>
<keyword evidence="1" id="KW-0472">Membrane</keyword>
<dbReference type="EnsemblFungi" id="PTTG_04591-t43_1">
    <property type="protein sequence ID" value="PTTG_04591-t43_1-p1"/>
    <property type="gene ID" value="PTTG_04591"/>
</dbReference>
<accession>A0A0C4EUV9</accession>
<organism evidence="2">
    <name type="scientific">Puccinia triticina (isolate 1-1 / race 1 (BBBD))</name>
    <name type="common">Brown leaf rust fungus</name>
    <dbReference type="NCBI Taxonomy" id="630390"/>
    <lineage>
        <taxon>Eukaryota</taxon>
        <taxon>Fungi</taxon>
        <taxon>Dikarya</taxon>
        <taxon>Basidiomycota</taxon>
        <taxon>Pucciniomycotina</taxon>
        <taxon>Pucciniomycetes</taxon>
        <taxon>Pucciniales</taxon>
        <taxon>Pucciniaceae</taxon>
        <taxon>Puccinia</taxon>
    </lineage>
</organism>
<evidence type="ECO:0000256" key="1">
    <source>
        <dbReference type="SAM" id="Phobius"/>
    </source>
</evidence>
<keyword evidence="4" id="KW-1185">Reference proteome</keyword>
<name>A0A0C4EUV9_PUCT1</name>
<evidence type="ECO:0000313" key="4">
    <source>
        <dbReference type="Proteomes" id="UP000005240"/>
    </source>
</evidence>
<reference evidence="2" key="1">
    <citation type="submission" date="2009-11" db="EMBL/GenBank/DDBJ databases">
        <authorList>
            <consortium name="The Broad Institute Genome Sequencing Platform"/>
            <person name="Ward D."/>
            <person name="Feldgarden M."/>
            <person name="Earl A."/>
            <person name="Young S.K."/>
            <person name="Zeng Q."/>
            <person name="Koehrsen M."/>
            <person name="Alvarado L."/>
            <person name="Berlin A."/>
            <person name="Bochicchio J."/>
            <person name="Borenstein D."/>
            <person name="Chapman S.B."/>
            <person name="Chen Z."/>
            <person name="Engels R."/>
            <person name="Freedman E."/>
            <person name="Gellesch M."/>
            <person name="Goldberg J."/>
            <person name="Griggs A."/>
            <person name="Gujja S."/>
            <person name="Heilman E."/>
            <person name="Heiman D."/>
            <person name="Hepburn T."/>
            <person name="Howarth C."/>
            <person name="Jen D."/>
            <person name="Larson L."/>
            <person name="Lewis B."/>
            <person name="Mehta T."/>
            <person name="Park D."/>
            <person name="Pearson M."/>
            <person name="Roberts A."/>
            <person name="Saif S."/>
            <person name="Shea T."/>
            <person name="Shenoy N."/>
            <person name="Sisk P."/>
            <person name="Stolte C."/>
            <person name="Sykes S."/>
            <person name="Thomson T."/>
            <person name="Walk T."/>
            <person name="White J."/>
            <person name="Yandava C."/>
            <person name="Izard J."/>
            <person name="Baranova O.V."/>
            <person name="Blanton J.M."/>
            <person name="Tanner A.C."/>
            <person name="Dewhirst F.E."/>
            <person name="Haas B."/>
            <person name="Nusbaum C."/>
            <person name="Birren B."/>
        </authorList>
    </citation>
    <scope>NUCLEOTIDE SEQUENCE [LARGE SCALE GENOMIC DNA]</scope>
    <source>
        <strain evidence="2">1-1 BBBD Race 1</strain>
    </source>
</reference>
<reference evidence="3 4" key="3">
    <citation type="journal article" date="2017" name="G3 (Bethesda)">
        <title>Comparative analysis highlights variable genome content of wheat rusts and divergence of the mating loci.</title>
        <authorList>
            <person name="Cuomo C.A."/>
            <person name="Bakkeren G."/>
            <person name="Khalil H.B."/>
            <person name="Panwar V."/>
            <person name="Joly D."/>
            <person name="Linning R."/>
            <person name="Sakthikumar S."/>
            <person name="Song X."/>
            <person name="Adiconis X."/>
            <person name="Fan L."/>
            <person name="Goldberg J.M."/>
            <person name="Levin J.Z."/>
            <person name="Young S."/>
            <person name="Zeng Q."/>
            <person name="Anikster Y."/>
            <person name="Bruce M."/>
            <person name="Wang M."/>
            <person name="Yin C."/>
            <person name="McCallum B."/>
            <person name="Szabo L.J."/>
            <person name="Hulbert S."/>
            <person name="Chen X."/>
            <person name="Fellers J.P."/>
        </authorList>
    </citation>
    <scope>NUCLEOTIDE SEQUENCE</scope>
    <source>
        <strain evidence="3">isolate 1-1 / race 1 (BBBD)</strain>
        <strain evidence="4">Isolate 1-1 / race 1 (BBBD)</strain>
    </source>
</reference>
<feature type="transmembrane region" description="Helical" evidence="1">
    <location>
        <begin position="76"/>
        <end position="99"/>
    </location>
</feature>
<dbReference type="AlphaFoldDB" id="A0A0C4EUV9"/>
<evidence type="ECO:0000313" key="3">
    <source>
        <dbReference type="EnsemblFungi" id="PTTG_04591-t43_1-p1"/>
    </source>
</evidence>
<dbReference type="OMA" id="GAHMWVE"/>
<reference evidence="3" key="4">
    <citation type="submission" date="2025-05" db="UniProtKB">
        <authorList>
            <consortium name="EnsemblFungi"/>
        </authorList>
    </citation>
    <scope>IDENTIFICATION</scope>
    <source>
        <strain evidence="3">isolate 1-1 / race 1 (BBBD)</strain>
    </source>
</reference>
<proteinExistence type="predicted"/>
<keyword evidence="1" id="KW-1133">Transmembrane helix</keyword>
<gene>
    <name evidence="2" type="ORF">PTTG_04591</name>
</gene>